<dbReference type="SUPFAM" id="SSF142913">
    <property type="entry name" value="YktB/PF0168-like"/>
    <property type="match status" value="1"/>
</dbReference>
<dbReference type="Proteomes" id="UP001525961">
    <property type="component" value="Unassembled WGS sequence"/>
</dbReference>
<protein>
    <submittedName>
        <fullName evidence="1">Uncharacterized protein</fullName>
    </submittedName>
</protein>
<evidence type="ECO:0000313" key="2">
    <source>
        <dbReference type="Proteomes" id="UP001525961"/>
    </source>
</evidence>
<keyword evidence="2" id="KW-1185">Reference proteome</keyword>
<sequence>MTNQQHQITCHFEGFEFESAPTPQTEIPNAYLLPMGIPPKLLSALQIDNEPDKRYIVLTYQATNCYVEDIYSGHTDSYRIYSAFIDHFAVAIHLIGCDLGSDDSYPVYSLLLDQQKNQIWLGQYIHSKRFLIRWQEYTYPEPILTPEQREQIQTNLQNFYQEVVQNDDQYPQLSAQEFGELVQDWMRFEQEAIYAITEYLDQYLLNALKLAEERLQEVEKSENAQIMMYLSSLIYRLKQRQN</sequence>
<gene>
    <name evidence="1" type="ORF">NG792_27450</name>
</gene>
<organism evidence="1 2">
    <name type="scientific">Laspinema olomoucense D3b</name>
    <dbReference type="NCBI Taxonomy" id="2953688"/>
    <lineage>
        <taxon>Bacteria</taxon>
        <taxon>Bacillati</taxon>
        <taxon>Cyanobacteriota</taxon>
        <taxon>Cyanophyceae</taxon>
        <taxon>Oscillatoriophycideae</taxon>
        <taxon>Oscillatoriales</taxon>
        <taxon>Laspinemataceae</taxon>
        <taxon>Laspinema</taxon>
        <taxon>Laspinema olomoucense</taxon>
    </lineage>
</organism>
<dbReference type="RefSeq" id="WP_261237636.1">
    <property type="nucleotide sequence ID" value="NZ_JAMXFA010000068.1"/>
</dbReference>
<dbReference type="EMBL" id="JAMXFA010000068">
    <property type="protein sequence ID" value="MCT7981462.1"/>
    <property type="molecule type" value="Genomic_DNA"/>
</dbReference>
<accession>A0ABT2NFI2</accession>
<comment type="caution">
    <text evidence="1">The sequence shown here is derived from an EMBL/GenBank/DDBJ whole genome shotgun (WGS) entry which is preliminary data.</text>
</comment>
<proteinExistence type="predicted"/>
<evidence type="ECO:0000313" key="1">
    <source>
        <dbReference type="EMBL" id="MCT7981462.1"/>
    </source>
</evidence>
<reference evidence="1 2" key="1">
    <citation type="journal article" date="2022" name="Front. Microbiol.">
        <title>High genomic differentiation and limited gene flow indicate recent cryptic speciation within the genus Laspinema (cyanobacteria).</title>
        <authorList>
            <person name="Stanojkovic A."/>
            <person name="Skoupy S."/>
            <person name="Skaloud P."/>
            <person name="Dvorak P."/>
        </authorList>
    </citation>
    <scope>NUCLEOTIDE SEQUENCE [LARGE SCALE GENOMIC DNA]</scope>
    <source>
        <strain evidence="1 2">D3b</strain>
    </source>
</reference>
<name>A0ABT2NFI2_9CYAN</name>